<name>A0ACB8CNZ0_DERSI</name>
<accession>A0ACB8CNZ0</accession>
<evidence type="ECO:0000313" key="1">
    <source>
        <dbReference type="EMBL" id="KAH7948780.1"/>
    </source>
</evidence>
<evidence type="ECO:0000313" key="2">
    <source>
        <dbReference type="Proteomes" id="UP000821865"/>
    </source>
</evidence>
<reference evidence="1" key="1">
    <citation type="submission" date="2020-05" db="EMBL/GenBank/DDBJ databases">
        <title>Large-scale comparative analyses of tick genomes elucidate their genetic diversity and vector capacities.</title>
        <authorList>
            <person name="Jia N."/>
            <person name="Wang J."/>
            <person name="Shi W."/>
            <person name="Du L."/>
            <person name="Sun Y."/>
            <person name="Zhan W."/>
            <person name="Jiang J."/>
            <person name="Wang Q."/>
            <person name="Zhang B."/>
            <person name="Ji P."/>
            <person name="Sakyi L.B."/>
            <person name="Cui X."/>
            <person name="Yuan T."/>
            <person name="Jiang B."/>
            <person name="Yang W."/>
            <person name="Lam T.T.-Y."/>
            <person name="Chang Q."/>
            <person name="Ding S."/>
            <person name="Wang X."/>
            <person name="Zhu J."/>
            <person name="Ruan X."/>
            <person name="Zhao L."/>
            <person name="Wei J."/>
            <person name="Que T."/>
            <person name="Du C."/>
            <person name="Cheng J."/>
            <person name="Dai P."/>
            <person name="Han X."/>
            <person name="Huang E."/>
            <person name="Gao Y."/>
            <person name="Liu J."/>
            <person name="Shao H."/>
            <person name="Ye R."/>
            <person name="Li L."/>
            <person name="Wei W."/>
            <person name="Wang X."/>
            <person name="Wang C."/>
            <person name="Yang T."/>
            <person name="Huo Q."/>
            <person name="Li W."/>
            <person name="Guo W."/>
            <person name="Chen H."/>
            <person name="Zhou L."/>
            <person name="Ni X."/>
            <person name="Tian J."/>
            <person name="Zhou Y."/>
            <person name="Sheng Y."/>
            <person name="Liu T."/>
            <person name="Pan Y."/>
            <person name="Xia L."/>
            <person name="Li J."/>
            <person name="Zhao F."/>
            <person name="Cao W."/>
        </authorList>
    </citation>
    <scope>NUCLEOTIDE SEQUENCE</scope>
    <source>
        <strain evidence="1">Dsil-2018</strain>
    </source>
</reference>
<protein>
    <submittedName>
        <fullName evidence="1">Uncharacterized protein</fullName>
    </submittedName>
</protein>
<dbReference type="Proteomes" id="UP000821865">
    <property type="component" value="Chromosome 5"/>
</dbReference>
<organism evidence="1 2">
    <name type="scientific">Dermacentor silvarum</name>
    <name type="common">Tick</name>
    <dbReference type="NCBI Taxonomy" id="543639"/>
    <lineage>
        <taxon>Eukaryota</taxon>
        <taxon>Metazoa</taxon>
        <taxon>Ecdysozoa</taxon>
        <taxon>Arthropoda</taxon>
        <taxon>Chelicerata</taxon>
        <taxon>Arachnida</taxon>
        <taxon>Acari</taxon>
        <taxon>Parasitiformes</taxon>
        <taxon>Ixodida</taxon>
        <taxon>Ixodoidea</taxon>
        <taxon>Ixodidae</taxon>
        <taxon>Rhipicephalinae</taxon>
        <taxon>Dermacentor</taxon>
    </lineage>
</organism>
<keyword evidence="2" id="KW-1185">Reference proteome</keyword>
<comment type="caution">
    <text evidence="1">The sequence shown here is derived from an EMBL/GenBank/DDBJ whole genome shotgun (WGS) entry which is preliminary data.</text>
</comment>
<sequence length="374" mass="41892">MDRRENVVLGTDRTGGRTRPYLYVPWPVFPHPSLNAGDVSAGGLPNGNREIQRKTAFPGQEREKRGEKKRASMYAGKSDMNCVMIDYFPKEEYSPDPNDSTMAIPYAVKRASAFILISALVLVVGELLCFLGHLFRRGRVLTFAGGIAFILSGLMILVGMVIYISTFKAEVGSKLRPKSSFQEPLFTYSYGYSFLLAVTGLMSCELAGTFSIFLCIHRYQQQLRKKLDRLKPVDHLPGCRRYQQPLQRHASSASQRLLPHSSSPPPTAPGRSASARRHHSYHQQHTGSEPSSLAFEPPSPPGSSRLHHHQHHQQGGGGRPRLPASESMRDLSYYNFPPFSRDTTCNTVSTTADNLTREYSREFSFETLRRTTPV</sequence>
<proteinExistence type="predicted"/>
<gene>
    <name evidence="1" type="ORF">HPB49_002207</name>
</gene>
<dbReference type="EMBL" id="CM023474">
    <property type="protein sequence ID" value="KAH7948780.1"/>
    <property type="molecule type" value="Genomic_DNA"/>
</dbReference>